<dbReference type="Proteomes" id="UP000006727">
    <property type="component" value="Chromosome 18"/>
</dbReference>
<evidence type="ECO:0000313" key="1">
    <source>
        <dbReference type="EMBL" id="PNR35057.1"/>
    </source>
</evidence>
<dbReference type="EMBL" id="ABEU02000018">
    <property type="protein sequence ID" value="PNR35057.1"/>
    <property type="molecule type" value="Genomic_DNA"/>
</dbReference>
<organism evidence="1">
    <name type="scientific">Physcomitrium patens</name>
    <name type="common">Spreading-leaved earth moss</name>
    <name type="synonym">Physcomitrella patens</name>
    <dbReference type="NCBI Taxonomy" id="3218"/>
    <lineage>
        <taxon>Eukaryota</taxon>
        <taxon>Viridiplantae</taxon>
        <taxon>Streptophyta</taxon>
        <taxon>Embryophyta</taxon>
        <taxon>Bryophyta</taxon>
        <taxon>Bryophytina</taxon>
        <taxon>Bryopsida</taxon>
        <taxon>Funariidae</taxon>
        <taxon>Funariales</taxon>
        <taxon>Funariaceae</taxon>
        <taxon>Physcomitrium</taxon>
    </lineage>
</organism>
<sequence length="180" mass="19483">MATHRLIEVSFFEAKGLKNVRTFGGDMNLSVRAFIKKPGLTDSGLQTVEYTKYTGSSRCNWAGVKMPFYCPINNFAEDYKLAVYICHHSCLRDTATLVGSFQIVVPAVTLAREPYPVFTDSGERHGTLEMSVTVGPPVVLVQPTVSAQNIQRSSSGIGAAIIAGVASDLIVGLVKSLFNH</sequence>
<reference evidence="1 3" key="2">
    <citation type="journal article" date="2018" name="Plant J.">
        <title>The Physcomitrella patens chromosome-scale assembly reveals moss genome structure and evolution.</title>
        <authorList>
            <person name="Lang D."/>
            <person name="Ullrich K.K."/>
            <person name="Murat F."/>
            <person name="Fuchs J."/>
            <person name="Jenkins J."/>
            <person name="Haas F.B."/>
            <person name="Piednoel M."/>
            <person name="Gundlach H."/>
            <person name="Van Bel M."/>
            <person name="Meyberg R."/>
            <person name="Vives C."/>
            <person name="Morata J."/>
            <person name="Symeonidi A."/>
            <person name="Hiss M."/>
            <person name="Muchero W."/>
            <person name="Kamisugi Y."/>
            <person name="Saleh O."/>
            <person name="Blanc G."/>
            <person name="Decker E.L."/>
            <person name="van Gessel N."/>
            <person name="Grimwood J."/>
            <person name="Hayes R.D."/>
            <person name="Graham S.W."/>
            <person name="Gunter L.E."/>
            <person name="McDaniel S.F."/>
            <person name="Hoernstein S.N.W."/>
            <person name="Larsson A."/>
            <person name="Li F.W."/>
            <person name="Perroud P.F."/>
            <person name="Phillips J."/>
            <person name="Ranjan P."/>
            <person name="Rokshar D.S."/>
            <person name="Rothfels C.J."/>
            <person name="Schneider L."/>
            <person name="Shu S."/>
            <person name="Stevenson D.W."/>
            <person name="Thummler F."/>
            <person name="Tillich M."/>
            <person name="Villarreal Aguilar J.C."/>
            <person name="Widiez T."/>
            <person name="Wong G.K."/>
            <person name="Wymore A."/>
            <person name="Zhang Y."/>
            <person name="Zimmer A.D."/>
            <person name="Quatrano R.S."/>
            <person name="Mayer K.F.X."/>
            <person name="Goodstein D."/>
            <person name="Casacuberta J.M."/>
            <person name="Vandepoele K."/>
            <person name="Reski R."/>
            <person name="Cuming A.C."/>
            <person name="Tuskan G.A."/>
            <person name="Maumus F."/>
            <person name="Salse J."/>
            <person name="Schmutz J."/>
            <person name="Rensing S.A."/>
        </authorList>
    </citation>
    <scope>NUCLEOTIDE SEQUENCE [LARGE SCALE GENOMIC DNA]</scope>
    <source>
        <strain evidence="2 3">cv. Gransden 2004</strain>
    </source>
</reference>
<dbReference type="AlphaFoldDB" id="A0A2K1J0K9"/>
<reference evidence="2" key="3">
    <citation type="submission" date="2020-12" db="UniProtKB">
        <authorList>
            <consortium name="EnsemblPlants"/>
        </authorList>
    </citation>
    <scope>IDENTIFICATION</scope>
</reference>
<evidence type="ECO:0000313" key="3">
    <source>
        <dbReference type="Proteomes" id="UP000006727"/>
    </source>
</evidence>
<name>A0A2K1J0K9_PHYPA</name>
<dbReference type="Gramene" id="Pp3c18_10340V3.3">
    <property type="protein sequence ID" value="Pp3c18_10340V3.3"/>
    <property type="gene ID" value="Pp3c18_10340"/>
</dbReference>
<dbReference type="KEGG" id="ppp:112294998"/>
<reference evidence="1 3" key="1">
    <citation type="journal article" date="2008" name="Science">
        <title>The Physcomitrella genome reveals evolutionary insights into the conquest of land by plants.</title>
        <authorList>
            <person name="Rensing S."/>
            <person name="Lang D."/>
            <person name="Zimmer A."/>
            <person name="Terry A."/>
            <person name="Salamov A."/>
            <person name="Shapiro H."/>
            <person name="Nishiyama T."/>
            <person name="Perroud P.-F."/>
            <person name="Lindquist E."/>
            <person name="Kamisugi Y."/>
            <person name="Tanahashi T."/>
            <person name="Sakakibara K."/>
            <person name="Fujita T."/>
            <person name="Oishi K."/>
            <person name="Shin-I T."/>
            <person name="Kuroki Y."/>
            <person name="Toyoda A."/>
            <person name="Suzuki Y."/>
            <person name="Hashimoto A."/>
            <person name="Yamaguchi K."/>
            <person name="Sugano A."/>
            <person name="Kohara Y."/>
            <person name="Fujiyama A."/>
            <person name="Anterola A."/>
            <person name="Aoki S."/>
            <person name="Ashton N."/>
            <person name="Barbazuk W.B."/>
            <person name="Barker E."/>
            <person name="Bennetzen J."/>
            <person name="Bezanilla M."/>
            <person name="Blankenship R."/>
            <person name="Cho S.H."/>
            <person name="Dutcher S."/>
            <person name="Estelle M."/>
            <person name="Fawcett J.A."/>
            <person name="Gundlach H."/>
            <person name="Hanada K."/>
            <person name="Heyl A."/>
            <person name="Hicks K.A."/>
            <person name="Hugh J."/>
            <person name="Lohr M."/>
            <person name="Mayer K."/>
            <person name="Melkozernov A."/>
            <person name="Murata T."/>
            <person name="Nelson D."/>
            <person name="Pils B."/>
            <person name="Prigge M."/>
            <person name="Reiss B."/>
            <person name="Renner T."/>
            <person name="Rombauts S."/>
            <person name="Rushton P."/>
            <person name="Sanderfoot A."/>
            <person name="Schween G."/>
            <person name="Shiu S.-H."/>
            <person name="Stueber K."/>
            <person name="Theodoulou F.L."/>
            <person name="Tu H."/>
            <person name="Van de Peer Y."/>
            <person name="Verrier P.J."/>
            <person name="Waters E."/>
            <person name="Wood A."/>
            <person name="Yang L."/>
            <person name="Cove D."/>
            <person name="Cuming A."/>
            <person name="Hasebe M."/>
            <person name="Lucas S."/>
            <person name="Mishler D.B."/>
            <person name="Reski R."/>
            <person name="Grigoriev I."/>
            <person name="Quatrano R.S."/>
            <person name="Boore J.L."/>
        </authorList>
    </citation>
    <scope>NUCLEOTIDE SEQUENCE [LARGE SCALE GENOMIC DNA]</scope>
    <source>
        <strain evidence="2 3">cv. Gransden 2004</strain>
    </source>
</reference>
<dbReference type="GeneID" id="112294998"/>
<dbReference type="Gramene" id="Pp3c18_10340V3.1">
    <property type="protein sequence ID" value="Pp3c18_10340V3.1"/>
    <property type="gene ID" value="Pp3c18_10340"/>
</dbReference>
<proteinExistence type="predicted"/>
<keyword evidence="3" id="KW-1185">Reference proteome</keyword>
<dbReference type="RefSeq" id="XP_024401820.1">
    <property type="nucleotide sequence ID" value="XM_024546052.2"/>
</dbReference>
<evidence type="ECO:0000313" key="2">
    <source>
        <dbReference type="EnsemblPlants" id="Pp3c18_10340V3.1"/>
    </source>
</evidence>
<dbReference type="PaxDb" id="3218-PP1S19_243V6.1"/>
<dbReference type="EnsemblPlants" id="Pp3c18_10340V3.2">
    <property type="protein sequence ID" value="Pp3c18_10340V3.2"/>
    <property type="gene ID" value="Pp3c18_10340"/>
</dbReference>
<dbReference type="Gramene" id="Pp3c18_10340V3.2">
    <property type="protein sequence ID" value="Pp3c18_10340V3.2"/>
    <property type="gene ID" value="Pp3c18_10340"/>
</dbReference>
<dbReference type="RefSeq" id="XP_024401819.1">
    <property type="nucleotide sequence ID" value="XM_024546051.2"/>
</dbReference>
<dbReference type="EnsemblPlants" id="Pp3c18_10340V3.1">
    <property type="protein sequence ID" value="Pp3c18_10340V3.1"/>
    <property type="gene ID" value="Pp3c18_10340"/>
</dbReference>
<dbReference type="EnsemblPlants" id="Pp3c18_10340V3.3">
    <property type="protein sequence ID" value="Pp3c18_10340V3.3"/>
    <property type="gene ID" value="Pp3c18_10340"/>
</dbReference>
<accession>A0A2K1J0K9</accession>
<gene>
    <name evidence="2" type="primary">LOC112294998</name>
    <name evidence="1" type="ORF">PHYPA_022956</name>
</gene>
<protein>
    <submittedName>
        <fullName evidence="1 2">Uncharacterized protein</fullName>
    </submittedName>
</protein>